<evidence type="ECO:0000256" key="10">
    <source>
        <dbReference type="SAM" id="Phobius"/>
    </source>
</evidence>
<feature type="compositionally biased region" description="Basic and acidic residues" evidence="9">
    <location>
        <begin position="611"/>
        <end position="623"/>
    </location>
</feature>
<dbReference type="PANTHER" id="PTHR24421:SF10">
    <property type="entry name" value="NITRATE_NITRITE SENSOR PROTEIN NARQ"/>
    <property type="match status" value="1"/>
</dbReference>
<dbReference type="InterPro" id="IPR003594">
    <property type="entry name" value="HATPase_dom"/>
</dbReference>
<dbReference type="GO" id="GO:0000155">
    <property type="term" value="F:phosphorelay sensor kinase activity"/>
    <property type="evidence" value="ECO:0007669"/>
    <property type="project" value="InterPro"/>
</dbReference>
<feature type="transmembrane region" description="Helical" evidence="10">
    <location>
        <begin position="254"/>
        <end position="279"/>
    </location>
</feature>
<feature type="transmembrane region" description="Helical" evidence="10">
    <location>
        <begin position="65"/>
        <end position="88"/>
    </location>
</feature>
<keyword evidence="6" id="KW-0418">Kinase</keyword>
<evidence type="ECO:0000256" key="7">
    <source>
        <dbReference type="ARBA" id="ARBA00022840"/>
    </source>
</evidence>
<keyword evidence="10" id="KW-0472">Membrane</keyword>
<dbReference type="SUPFAM" id="SSF55874">
    <property type="entry name" value="ATPase domain of HSP90 chaperone/DNA topoisomerase II/histidine kinase"/>
    <property type="match status" value="1"/>
</dbReference>
<dbReference type="Proteomes" id="UP000663801">
    <property type="component" value="Unassembled WGS sequence"/>
</dbReference>
<keyword evidence="10" id="KW-1133">Transmembrane helix</keyword>
<dbReference type="AlphaFoldDB" id="A0A938YP27"/>
<evidence type="ECO:0000313" key="14">
    <source>
        <dbReference type="Proteomes" id="UP000663801"/>
    </source>
</evidence>
<name>A0A938YP27_9ACTN</name>
<dbReference type="Pfam" id="PF02518">
    <property type="entry name" value="HATPase_c"/>
    <property type="match status" value="1"/>
</dbReference>
<evidence type="ECO:0000256" key="6">
    <source>
        <dbReference type="ARBA" id="ARBA00022777"/>
    </source>
</evidence>
<organism evidence="13 14">
    <name type="scientific">Nakamurella flavida</name>
    <dbReference type="NCBI Taxonomy" id="363630"/>
    <lineage>
        <taxon>Bacteria</taxon>
        <taxon>Bacillati</taxon>
        <taxon>Actinomycetota</taxon>
        <taxon>Actinomycetes</taxon>
        <taxon>Nakamurellales</taxon>
        <taxon>Nakamurellaceae</taxon>
        <taxon>Nakamurella</taxon>
    </lineage>
</organism>
<dbReference type="GO" id="GO:0005524">
    <property type="term" value="F:ATP binding"/>
    <property type="evidence" value="ECO:0007669"/>
    <property type="project" value="UniProtKB-KW"/>
</dbReference>
<evidence type="ECO:0000256" key="5">
    <source>
        <dbReference type="ARBA" id="ARBA00022741"/>
    </source>
</evidence>
<accession>A0A938YP27</accession>
<evidence type="ECO:0000256" key="9">
    <source>
        <dbReference type="SAM" id="MobiDB-lite"/>
    </source>
</evidence>
<protein>
    <recommendedName>
        <fullName evidence="2">histidine kinase</fullName>
        <ecNumber evidence="2">2.7.13.3</ecNumber>
    </recommendedName>
</protein>
<evidence type="ECO:0000256" key="3">
    <source>
        <dbReference type="ARBA" id="ARBA00022553"/>
    </source>
</evidence>
<feature type="transmembrane region" description="Helical" evidence="10">
    <location>
        <begin position="150"/>
        <end position="172"/>
    </location>
</feature>
<reference evidence="13" key="1">
    <citation type="submission" date="2021-01" db="EMBL/GenBank/DDBJ databases">
        <title>KCTC 19127 draft genome.</title>
        <authorList>
            <person name="An D."/>
        </authorList>
    </citation>
    <scope>NUCLEOTIDE SEQUENCE</scope>
    <source>
        <strain evidence="13">KCTC 19127</strain>
    </source>
</reference>
<feature type="domain" description="Signal transduction histidine kinase subgroup 3 dimerisation and phosphoacceptor" evidence="12">
    <location>
        <begin position="417"/>
        <end position="482"/>
    </location>
</feature>
<dbReference type="GO" id="GO:0016020">
    <property type="term" value="C:membrane"/>
    <property type="evidence" value="ECO:0007669"/>
    <property type="project" value="InterPro"/>
</dbReference>
<feature type="transmembrane region" description="Helical" evidence="10">
    <location>
        <begin position="226"/>
        <end position="248"/>
    </location>
</feature>
<feature type="transmembrane region" description="Helical" evidence="10">
    <location>
        <begin position="192"/>
        <end position="214"/>
    </location>
</feature>
<evidence type="ECO:0000313" key="13">
    <source>
        <dbReference type="EMBL" id="MBM9476603.1"/>
    </source>
</evidence>
<comment type="caution">
    <text evidence="13">The sequence shown here is derived from an EMBL/GenBank/DDBJ whole genome shotgun (WGS) entry which is preliminary data.</text>
</comment>
<dbReference type="InterPro" id="IPR050482">
    <property type="entry name" value="Sensor_HK_TwoCompSys"/>
</dbReference>
<evidence type="ECO:0000259" key="11">
    <source>
        <dbReference type="Pfam" id="PF02518"/>
    </source>
</evidence>
<dbReference type="RefSeq" id="WP_205256714.1">
    <property type="nucleotide sequence ID" value="NZ_BAAAPV010000004.1"/>
</dbReference>
<feature type="region of interest" description="Disordered" evidence="9">
    <location>
        <begin position="1"/>
        <end position="30"/>
    </location>
</feature>
<sequence length="635" mass="67550">MSSGPGGIPGTRAVRAVPAPEAGRSRPPRSDLVGSLHRALLFLATGLLTGSGLLLAVMIDEAVQPAWWLTVYFATCVLWTVTGIFAWWRRPSNGMGALLVWGGLGLVLAGAGTSTVPGIATIGAVFATAPLAVLVHLVHAFPSGRVRGRFSILTVAGGYVVTYLLQVPLYAFDPQFAALPLFVADRPDLLRTLSGVQSLAGTLVMIGTTIVLAGRLRRARPFQRRVLIPLFGYGILAVLWVPLSANVLGPWLDLPFAVVVSSQLIVLAGVPIAFALAVFRGGFARTGELQELSGWIGAREESRSGLDRALASVLGDPTLELAFWVPEERLYVDADGRPVTLPVATASRRWVEIELSGEAVGAIVYDGDLLDDPDRVRAAGRVVALGVDRERLTAALRVTEQSLRRSRERIVETADRERRRIAQDLHDGLQVKLVLLALEAQQLANTMDPGAPVRDEVTDLRLGIDAAAAELRALVHAVMPSALVERGLAMATEDLLDRLPMRSTLHVDGVRRLPLPVQSTAYFVVAEAVANVVKHAGARTVSVRVQEENGTLTIDVQDDGVGGASMDRGTGIRGLLDRVDVLGGRLELTSPLRAGTRLSVTLPVSQAGPDPEPRPEAPGRPDRVTVGPTAGDPGP</sequence>
<dbReference type="Pfam" id="PF07730">
    <property type="entry name" value="HisKA_3"/>
    <property type="match status" value="1"/>
</dbReference>
<dbReference type="EMBL" id="JAERWL010000008">
    <property type="protein sequence ID" value="MBM9476603.1"/>
    <property type="molecule type" value="Genomic_DNA"/>
</dbReference>
<dbReference type="Gene3D" id="1.20.5.1930">
    <property type="match status" value="1"/>
</dbReference>
<dbReference type="GO" id="GO:0046983">
    <property type="term" value="F:protein dimerization activity"/>
    <property type="evidence" value="ECO:0007669"/>
    <property type="project" value="InterPro"/>
</dbReference>
<keyword evidence="5" id="KW-0547">Nucleotide-binding</keyword>
<evidence type="ECO:0000259" key="12">
    <source>
        <dbReference type="Pfam" id="PF07730"/>
    </source>
</evidence>
<feature type="domain" description="Histidine kinase/HSP90-like ATPase" evidence="11">
    <location>
        <begin position="521"/>
        <end position="605"/>
    </location>
</feature>
<feature type="transmembrane region" description="Helical" evidence="10">
    <location>
        <begin position="39"/>
        <end position="59"/>
    </location>
</feature>
<dbReference type="Gene3D" id="3.30.565.10">
    <property type="entry name" value="Histidine kinase-like ATPase, C-terminal domain"/>
    <property type="match status" value="1"/>
</dbReference>
<keyword evidence="4" id="KW-0808">Transferase</keyword>
<feature type="region of interest" description="Disordered" evidence="9">
    <location>
        <begin position="599"/>
        <end position="635"/>
    </location>
</feature>
<evidence type="ECO:0000256" key="8">
    <source>
        <dbReference type="ARBA" id="ARBA00023012"/>
    </source>
</evidence>
<keyword evidence="7" id="KW-0067">ATP-binding</keyword>
<evidence type="ECO:0000256" key="2">
    <source>
        <dbReference type="ARBA" id="ARBA00012438"/>
    </source>
</evidence>
<evidence type="ECO:0000256" key="1">
    <source>
        <dbReference type="ARBA" id="ARBA00000085"/>
    </source>
</evidence>
<keyword evidence="10" id="KW-0812">Transmembrane</keyword>
<dbReference type="InterPro" id="IPR036890">
    <property type="entry name" value="HATPase_C_sf"/>
</dbReference>
<dbReference type="PANTHER" id="PTHR24421">
    <property type="entry name" value="NITRATE/NITRITE SENSOR PROTEIN NARX-RELATED"/>
    <property type="match status" value="1"/>
</dbReference>
<keyword evidence="14" id="KW-1185">Reference proteome</keyword>
<feature type="transmembrane region" description="Helical" evidence="10">
    <location>
        <begin position="119"/>
        <end position="138"/>
    </location>
</feature>
<dbReference type="EC" id="2.7.13.3" evidence="2"/>
<feature type="transmembrane region" description="Helical" evidence="10">
    <location>
        <begin position="95"/>
        <end position="113"/>
    </location>
</feature>
<keyword evidence="3" id="KW-0597">Phosphoprotein</keyword>
<comment type="catalytic activity">
    <reaction evidence="1">
        <text>ATP + protein L-histidine = ADP + protein N-phospho-L-histidine.</text>
        <dbReference type="EC" id="2.7.13.3"/>
    </reaction>
</comment>
<keyword evidence="8" id="KW-0902">Two-component regulatory system</keyword>
<gene>
    <name evidence="13" type="ORF">JL107_09130</name>
</gene>
<dbReference type="CDD" id="cd16917">
    <property type="entry name" value="HATPase_UhpB-NarQ-NarX-like"/>
    <property type="match status" value="1"/>
</dbReference>
<dbReference type="InterPro" id="IPR011712">
    <property type="entry name" value="Sig_transdc_His_kin_sub3_dim/P"/>
</dbReference>
<evidence type="ECO:0000256" key="4">
    <source>
        <dbReference type="ARBA" id="ARBA00022679"/>
    </source>
</evidence>
<proteinExistence type="predicted"/>